<keyword evidence="3" id="KW-1185">Reference proteome</keyword>
<gene>
    <name evidence="2" type="ORF">R2601_03358</name>
</gene>
<dbReference type="EMBL" id="AATQ01000001">
    <property type="protein sequence ID" value="EAU48578.1"/>
    <property type="molecule type" value="Genomic_DNA"/>
</dbReference>
<dbReference type="Proteomes" id="UP000006230">
    <property type="component" value="Unassembled WGS sequence"/>
</dbReference>
<proteinExistence type="predicted"/>
<evidence type="ECO:0000256" key="1">
    <source>
        <dbReference type="SAM" id="MobiDB-lite"/>
    </source>
</evidence>
<evidence type="ECO:0000313" key="3">
    <source>
        <dbReference type="Proteomes" id="UP000006230"/>
    </source>
</evidence>
<sequence>MGSPWNDPAHRSSHPLRPSAGGRADQLRHADFRCRRALHDRGRVADDGNPVLLPA</sequence>
<protein>
    <submittedName>
        <fullName evidence="2">Uncharacterized protein</fullName>
    </submittedName>
</protein>
<comment type="caution">
    <text evidence="2">The sequence shown here is derived from an EMBL/GenBank/DDBJ whole genome shotgun (WGS) entry which is preliminary data.</text>
</comment>
<accession>Q0FWH4</accession>
<feature type="region of interest" description="Disordered" evidence="1">
    <location>
        <begin position="1"/>
        <end position="28"/>
    </location>
</feature>
<dbReference type="AlphaFoldDB" id="Q0FWH4"/>
<reference evidence="2 3" key="1">
    <citation type="journal article" date="2010" name="J. Bacteriol.">
        <title>Genome sequences of Pelagibaca bermudensis HTCC2601T and Maritimibacter alkaliphilus HTCC2654T, the type strains of two marine Roseobacter genera.</title>
        <authorList>
            <person name="Thrash J.C."/>
            <person name="Cho J.C."/>
            <person name="Ferriera S."/>
            <person name="Johnson J."/>
            <person name="Vergin K.L."/>
            <person name="Giovannoni S.J."/>
        </authorList>
    </citation>
    <scope>NUCLEOTIDE SEQUENCE [LARGE SCALE GENOMIC DNA]</scope>
    <source>
        <strain evidence="3">DSM 26914 / JCM 13377 / KCTC 12554 / HTCC2601</strain>
    </source>
</reference>
<name>Q0FWH4_SALBH</name>
<organism evidence="2 3">
    <name type="scientific">Salipiger bermudensis (strain DSM 26914 / JCM 13377 / KCTC 12554 / HTCC2601)</name>
    <name type="common">Pelagibaca bermudensis</name>
    <dbReference type="NCBI Taxonomy" id="314265"/>
    <lineage>
        <taxon>Bacteria</taxon>
        <taxon>Pseudomonadati</taxon>
        <taxon>Pseudomonadota</taxon>
        <taxon>Alphaproteobacteria</taxon>
        <taxon>Rhodobacterales</taxon>
        <taxon>Roseobacteraceae</taxon>
        <taxon>Salipiger</taxon>
    </lineage>
</organism>
<dbReference type="HOGENOM" id="CLU_3028195_0_0_5"/>
<evidence type="ECO:0000313" key="2">
    <source>
        <dbReference type="EMBL" id="EAU48578.1"/>
    </source>
</evidence>